<reference evidence="3" key="1">
    <citation type="journal article" date="2019" name="Int. J. Syst. Evol. Microbiol.">
        <title>The Global Catalogue of Microorganisms (GCM) 10K type strain sequencing project: providing services to taxonomists for standard genome sequencing and annotation.</title>
        <authorList>
            <consortium name="The Broad Institute Genomics Platform"/>
            <consortium name="The Broad Institute Genome Sequencing Center for Infectious Disease"/>
            <person name="Wu L."/>
            <person name="Ma J."/>
        </authorList>
    </citation>
    <scope>NUCLEOTIDE SEQUENCE [LARGE SCALE GENOMIC DNA]</scope>
    <source>
        <strain evidence="3">NBRC 110140</strain>
    </source>
</reference>
<dbReference type="CDD" id="cd01741">
    <property type="entry name" value="GATase1_1"/>
    <property type="match status" value="1"/>
</dbReference>
<dbReference type="EMBL" id="BSNN01000002">
    <property type="protein sequence ID" value="GLQ34612.1"/>
    <property type="molecule type" value="Genomic_DNA"/>
</dbReference>
<feature type="domain" description="Glutamine amidotransferase" evidence="1">
    <location>
        <begin position="74"/>
        <end position="186"/>
    </location>
</feature>
<dbReference type="InterPro" id="IPR044992">
    <property type="entry name" value="ChyE-like"/>
</dbReference>
<proteinExistence type="predicted"/>
<dbReference type="Pfam" id="PF00117">
    <property type="entry name" value="GATase"/>
    <property type="match status" value="1"/>
</dbReference>
<sequence>MIKSYSGEHMKIGILQTGLGPDVLVDEFGDYPDMFQVFLAGRGFTFETYRVLEGQFPDSIEACDGWLITGSKFGAYEDHAWIPPLEDFIRDVFTQKHPIVGVCFGHQIIAQALGGQVEKFKGGWKVGRQSYSTGDDQLTLNAYHQDQVITPPPSATRILGNEHCKNAVIYYGDTALTVQPHPEFSSDFVKALIDARGIGVIAPEILQSARDGLLPDVDAQKVADMFEAVLKGRKNS</sequence>
<gene>
    <name evidence="2" type="ORF">GCM10007939_08950</name>
</gene>
<dbReference type="PROSITE" id="PS51273">
    <property type="entry name" value="GATASE_TYPE_1"/>
    <property type="match status" value="1"/>
</dbReference>
<dbReference type="InterPro" id="IPR017926">
    <property type="entry name" value="GATASE"/>
</dbReference>
<evidence type="ECO:0000259" key="1">
    <source>
        <dbReference type="Pfam" id="PF00117"/>
    </source>
</evidence>
<evidence type="ECO:0000313" key="2">
    <source>
        <dbReference type="EMBL" id="GLQ34612.1"/>
    </source>
</evidence>
<name>A0ABQ5VTN1_9RHOB</name>
<evidence type="ECO:0000313" key="3">
    <source>
        <dbReference type="Proteomes" id="UP001156694"/>
    </source>
</evidence>
<dbReference type="PANTHER" id="PTHR42695:SF5">
    <property type="entry name" value="GLUTAMINE AMIDOTRANSFERASE YLR126C-RELATED"/>
    <property type="match status" value="1"/>
</dbReference>
<dbReference type="Gene3D" id="3.40.50.880">
    <property type="match status" value="1"/>
</dbReference>
<comment type="caution">
    <text evidence="2">The sequence shown here is derived from an EMBL/GenBank/DDBJ whole genome shotgun (WGS) entry which is preliminary data.</text>
</comment>
<dbReference type="InterPro" id="IPR029062">
    <property type="entry name" value="Class_I_gatase-like"/>
</dbReference>
<protein>
    <submittedName>
        <fullName evidence="2">Glutamine amidotransferase</fullName>
    </submittedName>
</protein>
<keyword evidence="3" id="KW-1185">Reference proteome</keyword>
<accession>A0ABQ5VTN1</accession>
<keyword evidence="2" id="KW-0315">Glutamine amidotransferase</keyword>
<organism evidence="2 3">
    <name type="scientific">Amylibacter marinus</name>
    <dbReference type="NCBI Taxonomy" id="1475483"/>
    <lineage>
        <taxon>Bacteria</taxon>
        <taxon>Pseudomonadati</taxon>
        <taxon>Pseudomonadota</taxon>
        <taxon>Alphaproteobacteria</taxon>
        <taxon>Rhodobacterales</taxon>
        <taxon>Paracoccaceae</taxon>
        <taxon>Amylibacter</taxon>
    </lineage>
</organism>
<dbReference type="Proteomes" id="UP001156694">
    <property type="component" value="Unassembled WGS sequence"/>
</dbReference>
<dbReference type="PANTHER" id="PTHR42695">
    <property type="entry name" value="GLUTAMINE AMIDOTRANSFERASE YLR126C-RELATED"/>
    <property type="match status" value="1"/>
</dbReference>
<dbReference type="SUPFAM" id="SSF52317">
    <property type="entry name" value="Class I glutamine amidotransferase-like"/>
    <property type="match status" value="1"/>
</dbReference>